<dbReference type="Gene3D" id="3.40.50.1000">
    <property type="entry name" value="HAD superfamily/HAD-like"/>
    <property type="match status" value="1"/>
</dbReference>
<dbReference type="InterPro" id="IPR037512">
    <property type="entry name" value="PGPase_prok"/>
</dbReference>
<dbReference type="InterPro" id="IPR023214">
    <property type="entry name" value="HAD_sf"/>
</dbReference>
<dbReference type="Pfam" id="PF13419">
    <property type="entry name" value="HAD_2"/>
    <property type="match status" value="1"/>
</dbReference>
<dbReference type="HAMAP" id="MF_00495">
    <property type="entry name" value="GPH_hydrolase_bact"/>
    <property type="match status" value="1"/>
</dbReference>
<comment type="cofactor">
    <cofactor evidence="2 10">
        <name>Mg(2+)</name>
        <dbReference type="ChEBI" id="CHEBI:18420"/>
    </cofactor>
</comment>
<dbReference type="SFLD" id="SFLDG01129">
    <property type="entry name" value="C1.5:_HAD__Beta-PGM__Phosphata"/>
    <property type="match status" value="1"/>
</dbReference>
<organism evidence="11 12">
    <name type="scientific">Sphingomonas melonis</name>
    <dbReference type="NCBI Taxonomy" id="152682"/>
    <lineage>
        <taxon>Bacteria</taxon>
        <taxon>Pseudomonadati</taxon>
        <taxon>Pseudomonadota</taxon>
        <taxon>Alphaproteobacteria</taxon>
        <taxon>Sphingomonadales</taxon>
        <taxon>Sphingomonadaceae</taxon>
        <taxon>Sphingomonas</taxon>
    </lineage>
</organism>
<feature type="binding site" evidence="10">
    <location>
        <position position="21"/>
    </location>
    <ligand>
        <name>Mg(2+)</name>
        <dbReference type="ChEBI" id="CHEBI:18420"/>
    </ligand>
</feature>
<keyword evidence="7 10" id="KW-0378">Hydrolase</keyword>
<evidence type="ECO:0000256" key="3">
    <source>
        <dbReference type="ARBA" id="ARBA00004818"/>
    </source>
</evidence>
<evidence type="ECO:0000256" key="10">
    <source>
        <dbReference type="HAMAP-Rule" id="MF_00495"/>
    </source>
</evidence>
<dbReference type="InterPro" id="IPR036412">
    <property type="entry name" value="HAD-like_sf"/>
</dbReference>
<dbReference type="EMBL" id="JACCBY010000001">
    <property type="protein sequence ID" value="NYD89301.1"/>
    <property type="molecule type" value="Genomic_DNA"/>
</dbReference>
<keyword evidence="9 10" id="KW-0119">Carbohydrate metabolism</keyword>
<comment type="function">
    <text evidence="10">Specifically catalyzes the dephosphorylation of 2-phosphoglycolate. Is involved in the dissimilation of the intracellular 2-phosphoglycolate formed during the DNA repair of 3'-phosphoglycolate ends, a major class of DNA lesions induced by oxidative stress.</text>
</comment>
<dbReference type="GO" id="GO:0046295">
    <property type="term" value="P:glycolate biosynthetic process"/>
    <property type="evidence" value="ECO:0007669"/>
    <property type="project" value="UniProtKB-UniRule"/>
</dbReference>
<dbReference type="Gene3D" id="1.10.150.240">
    <property type="entry name" value="Putative phosphatase, domain 2"/>
    <property type="match status" value="1"/>
</dbReference>
<accession>A0A7Y9K0W4</accession>
<keyword evidence="6 10" id="KW-0479">Metal-binding</keyword>
<dbReference type="InterPro" id="IPR041492">
    <property type="entry name" value="HAD_2"/>
</dbReference>
<evidence type="ECO:0000256" key="4">
    <source>
        <dbReference type="ARBA" id="ARBA00006171"/>
    </source>
</evidence>
<dbReference type="PANTHER" id="PTHR43434:SF1">
    <property type="entry name" value="PHOSPHOGLYCOLATE PHOSPHATASE"/>
    <property type="match status" value="1"/>
</dbReference>
<reference evidence="11 12" key="1">
    <citation type="submission" date="2020-08" db="EMBL/GenBank/DDBJ databases">
        <title>The Agave Microbiome: Exploring the role of microbial communities in plant adaptations to desert environments.</title>
        <authorList>
            <person name="Partida-Martinez L.P."/>
        </authorList>
    </citation>
    <scope>NUCLEOTIDE SEQUENCE [LARGE SCALE GENOMIC DNA]</scope>
    <source>
        <strain evidence="11 12">AS2.3</strain>
    </source>
</reference>
<feature type="binding site" evidence="10">
    <location>
        <position position="182"/>
    </location>
    <ligand>
        <name>Mg(2+)</name>
        <dbReference type="ChEBI" id="CHEBI:18420"/>
    </ligand>
</feature>
<evidence type="ECO:0000256" key="9">
    <source>
        <dbReference type="ARBA" id="ARBA00023277"/>
    </source>
</evidence>
<name>A0A7Y9K0W4_9SPHN</name>
<evidence type="ECO:0000256" key="6">
    <source>
        <dbReference type="ARBA" id="ARBA00022723"/>
    </source>
</evidence>
<protein>
    <recommendedName>
        <fullName evidence="5 10">Phosphoglycolate phosphatase</fullName>
        <shortName evidence="10">PGP</shortName>
        <shortName evidence="10">PGPase</shortName>
        <ecNumber evidence="5 10">3.1.3.18</ecNumber>
    </recommendedName>
</protein>
<comment type="caution">
    <text evidence="11">The sequence shown here is derived from an EMBL/GenBank/DDBJ whole genome shotgun (WGS) entry which is preliminary data.</text>
</comment>
<dbReference type="NCBIfam" id="TIGR01549">
    <property type="entry name" value="HAD-SF-IA-v1"/>
    <property type="match status" value="1"/>
</dbReference>
<feature type="binding site" evidence="10">
    <location>
        <position position="23"/>
    </location>
    <ligand>
        <name>Mg(2+)</name>
        <dbReference type="ChEBI" id="CHEBI:18420"/>
    </ligand>
</feature>
<dbReference type="GO" id="GO:0005975">
    <property type="term" value="P:carbohydrate metabolic process"/>
    <property type="evidence" value="ECO:0007669"/>
    <property type="project" value="InterPro"/>
</dbReference>
<comment type="similarity">
    <text evidence="4 10">Belongs to the HAD-like hydrolase superfamily. CbbY/CbbZ/Gph/YieH family.</text>
</comment>
<dbReference type="GO" id="GO:0005829">
    <property type="term" value="C:cytosol"/>
    <property type="evidence" value="ECO:0007669"/>
    <property type="project" value="TreeGrafter"/>
</dbReference>
<keyword evidence="8 10" id="KW-0460">Magnesium</keyword>
<comment type="catalytic activity">
    <reaction evidence="1 10">
        <text>2-phosphoglycolate + H2O = glycolate + phosphate</text>
        <dbReference type="Rhea" id="RHEA:14369"/>
        <dbReference type="ChEBI" id="CHEBI:15377"/>
        <dbReference type="ChEBI" id="CHEBI:29805"/>
        <dbReference type="ChEBI" id="CHEBI:43474"/>
        <dbReference type="ChEBI" id="CHEBI:58033"/>
        <dbReference type="EC" id="3.1.3.18"/>
    </reaction>
</comment>
<evidence type="ECO:0000256" key="8">
    <source>
        <dbReference type="ARBA" id="ARBA00022842"/>
    </source>
</evidence>
<evidence type="ECO:0000256" key="7">
    <source>
        <dbReference type="ARBA" id="ARBA00022801"/>
    </source>
</evidence>
<evidence type="ECO:0000313" key="11">
    <source>
        <dbReference type="EMBL" id="NYD89301.1"/>
    </source>
</evidence>
<dbReference type="GO" id="GO:0008967">
    <property type="term" value="F:phosphoglycolate phosphatase activity"/>
    <property type="evidence" value="ECO:0007669"/>
    <property type="project" value="UniProtKB-UniRule"/>
</dbReference>
<dbReference type="InterPro" id="IPR023198">
    <property type="entry name" value="PGP-like_dom2"/>
</dbReference>
<proteinExistence type="inferred from homology"/>
<dbReference type="Proteomes" id="UP000517753">
    <property type="component" value="Unassembled WGS sequence"/>
</dbReference>
<keyword evidence="12" id="KW-1185">Reference proteome</keyword>
<dbReference type="SUPFAM" id="SSF56784">
    <property type="entry name" value="HAD-like"/>
    <property type="match status" value="1"/>
</dbReference>
<dbReference type="PANTHER" id="PTHR43434">
    <property type="entry name" value="PHOSPHOGLYCOLATE PHOSPHATASE"/>
    <property type="match status" value="1"/>
</dbReference>
<evidence type="ECO:0000256" key="1">
    <source>
        <dbReference type="ARBA" id="ARBA00000830"/>
    </source>
</evidence>
<evidence type="ECO:0000313" key="12">
    <source>
        <dbReference type="Proteomes" id="UP000517753"/>
    </source>
</evidence>
<dbReference type="UniPathway" id="UPA00865">
    <property type="reaction ID" value="UER00834"/>
</dbReference>
<evidence type="ECO:0000256" key="5">
    <source>
        <dbReference type="ARBA" id="ARBA00013078"/>
    </source>
</evidence>
<dbReference type="EC" id="3.1.3.18" evidence="5 10"/>
<sequence>MTSISPLRPSPDAPFDIVGFDLDGTLLDSSGDLTAAVNHALASVGRPPLSVAAVKPMIGGGARRMLAQGMAATGGCDEATLDVLHRRLLDHYEAHIADLTRPYPGVLDALDALAARGARLAVVTNKLEGLARKLLGALDLTGRFACIIGGDTMGPGNAKPSPKPIYEMLARCGGGTAAFVGDSIFDIEAGKAAGLPTVACAFGFLMQPVAELGADAVIDGYDDLIPTLERLAAR</sequence>
<dbReference type="GO" id="GO:0006281">
    <property type="term" value="P:DNA repair"/>
    <property type="evidence" value="ECO:0007669"/>
    <property type="project" value="TreeGrafter"/>
</dbReference>
<comment type="pathway">
    <text evidence="3 10">Organic acid metabolism; glycolate biosynthesis; glycolate from 2-phosphoglycolate: step 1/1.</text>
</comment>
<dbReference type="RefSeq" id="WP_179507773.1">
    <property type="nucleotide sequence ID" value="NZ_JACCBY010000001.1"/>
</dbReference>
<dbReference type="InterPro" id="IPR050155">
    <property type="entry name" value="HAD-like_hydrolase_sf"/>
</dbReference>
<dbReference type="GO" id="GO:0046872">
    <property type="term" value="F:metal ion binding"/>
    <property type="evidence" value="ECO:0007669"/>
    <property type="project" value="UniProtKB-KW"/>
</dbReference>
<dbReference type="SFLD" id="SFLDS00003">
    <property type="entry name" value="Haloacid_Dehalogenase"/>
    <property type="match status" value="1"/>
</dbReference>
<feature type="active site" description="Nucleophile" evidence="10">
    <location>
        <position position="21"/>
    </location>
</feature>
<gene>
    <name evidence="11" type="ORF">HD841_001070</name>
</gene>
<dbReference type="InterPro" id="IPR006439">
    <property type="entry name" value="HAD-SF_hydro_IA"/>
</dbReference>
<evidence type="ECO:0000256" key="2">
    <source>
        <dbReference type="ARBA" id="ARBA00001946"/>
    </source>
</evidence>
<dbReference type="AlphaFoldDB" id="A0A7Y9K0W4"/>